<reference evidence="2" key="1">
    <citation type="submission" date="2009-08" db="EMBL/GenBank/DDBJ databases">
        <title>The complete genome of Chitinophaga pinensis DSM 2588.</title>
        <authorList>
            <consortium name="US DOE Joint Genome Institute (JGI-PGF)"/>
            <person name="Lucas S."/>
            <person name="Copeland A."/>
            <person name="Lapidus A."/>
            <person name="Glavina del Rio T."/>
            <person name="Dalin E."/>
            <person name="Tice H."/>
            <person name="Bruce D."/>
            <person name="Goodwin L."/>
            <person name="Pitluck S."/>
            <person name="Kyrpides N."/>
            <person name="Mavromatis K."/>
            <person name="Ivanova N."/>
            <person name="Mikhailova N."/>
            <person name="Sims D."/>
            <person name="Meinche L."/>
            <person name="Brettin T."/>
            <person name="Detter J.C."/>
            <person name="Han C."/>
            <person name="Larimer F."/>
            <person name="Land M."/>
            <person name="Hauser L."/>
            <person name="Markowitz V."/>
            <person name="Cheng J.-F."/>
            <person name="Hugenholtz P."/>
            <person name="Woyke T."/>
            <person name="Wu D."/>
            <person name="Spring S."/>
            <person name="Klenk H.-P."/>
            <person name="Eisen J.A."/>
        </authorList>
    </citation>
    <scope>NUCLEOTIDE SEQUENCE [LARGE SCALE GENOMIC DNA]</scope>
    <source>
        <strain evidence="2">ATCC 43595 / DSM 2588 / LMG 13176 / NBRC 15968 / NCIMB 11800 / UQM 2034</strain>
    </source>
</reference>
<reference evidence="1 2" key="2">
    <citation type="journal article" date="2010" name="Stand. Genomic Sci.">
        <title>Complete genome sequence of Chitinophaga pinensis type strain (UQM 2034).</title>
        <authorList>
            <person name="Glavina Del Rio T."/>
            <person name="Abt B."/>
            <person name="Spring S."/>
            <person name="Lapidus A."/>
            <person name="Nolan M."/>
            <person name="Tice H."/>
            <person name="Copeland A."/>
            <person name="Cheng J.F."/>
            <person name="Chen F."/>
            <person name="Bruce D."/>
            <person name="Goodwin L."/>
            <person name="Pitluck S."/>
            <person name="Ivanova N."/>
            <person name="Mavromatis K."/>
            <person name="Mikhailova N."/>
            <person name="Pati A."/>
            <person name="Chen A."/>
            <person name="Palaniappan K."/>
            <person name="Land M."/>
            <person name="Hauser L."/>
            <person name="Chang Y.J."/>
            <person name="Jeffries C.D."/>
            <person name="Chain P."/>
            <person name="Saunders E."/>
            <person name="Detter J.C."/>
            <person name="Brettin T."/>
            <person name="Rohde M."/>
            <person name="Goker M."/>
            <person name="Bristow J."/>
            <person name="Eisen J.A."/>
            <person name="Markowitz V."/>
            <person name="Hugenholtz P."/>
            <person name="Kyrpides N.C."/>
            <person name="Klenk H.P."/>
            <person name="Lucas S."/>
        </authorList>
    </citation>
    <scope>NUCLEOTIDE SEQUENCE [LARGE SCALE GENOMIC DNA]</scope>
    <source>
        <strain evidence="2">ATCC 43595 / DSM 2588 / LMG 13176 / NBRC 15968 / NCIMB 11800 / UQM 2034</strain>
    </source>
</reference>
<dbReference type="AlphaFoldDB" id="A0A979G7M6"/>
<proteinExistence type="predicted"/>
<evidence type="ECO:0000313" key="1">
    <source>
        <dbReference type="EMBL" id="ACU62202.1"/>
    </source>
</evidence>
<gene>
    <name evidence="1" type="ordered locus">Cpin_4767</name>
</gene>
<organism evidence="1 2">
    <name type="scientific">Chitinophaga pinensis (strain ATCC 43595 / DSM 2588 / LMG 13176 / NBRC 15968 / NCIMB 11800 / UQM 2034)</name>
    <dbReference type="NCBI Taxonomy" id="485918"/>
    <lineage>
        <taxon>Bacteria</taxon>
        <taxon>Pseudomonadati</taxon>
        <taxon>Bacteroidota</taxon>
        <taxon>Chitinophagia</taxon>
        <taxon>Chitinophagales</taxon>
        <taxon>Chitinophagaceae</taxon>
        <taxon>Chitinophaga</taxon>
    </lineage>
</organism>
<dbReference type="KEGG" id="cpi:Cpin_4767"/>
<protein>
    <submittedName>
        <fullName evidence="1">Uncharacterized protein</fullName>
    </submittedName>
</protein>
<evidence type="ECO:0000313" key="2">
    <source>
        <dbReference type="Proteomes" id="UP000002215"/>
    </source>
</evidence>
<accession>A0A979G7M6</accession>
<name>A0A979G7M6_CHIPD</name>
<dbReference type="EMBL" id="CP001699">
    <property type="protein sequence ID" value="ACU62202.1"/>
    <property type="molecule type" value="Genomic_DNA"/>
</dbReference>
<sequence length="37" mass="4290">MQSVFHGMSVDLFGMTLKMFLKDFKVMLAILMFSEDT</sequence>
<dbReference type="Proteomes" id="UP000002215">
    <property type="component" value="Chromosome"/>
</dbReference>